<dbReference type="EMBL" id="BJWK01000009">
    <property type="protein sequence ID" value="GEM09816.1"/>
    <property type="molecule type" value="Genomic_DNA"/>
</dbReference>
<dbReference type="AlphaFoldDB" id="A0A511KIT9"/>
<accession>A0A511KIT9</accession>
<evidence type="ECO:0000256" key="1">
    <source>
        <dbReference type="ARBA" id="ARBA00022516"/>
    </source>
</evidence>
<evidence type="ECO:0000259" key="8">
    <source>
        <dbReference type="Pfam" id="PF01648"/>
    </source>
</evidence>
<dbReference type="InterPro" id="IPR008278">
    <property type="entry name" value="4-PPantetheinyl_Trfase_dom"/>
</dbReference>
<feature type="domain" description="4'-phosphopantetheinyl transferase" evidence="8">
    <location>
        <begin position="4"/>
        <end position="106"/>
    </location>
</feature>
<dbReference type="Gene3D" id="3.90.470.20">
    <property type="entry name" value="4'-phosphopantetheinyl transferase domain"/>
    <property type="match status" value="1"/>
</dbReference>
<dbReference type="InterPro" id="IPR002582">
    <property type="entry name" value="ACPS"/>
</dbReference>
<dbReference type="NCBIfam" id="TIGR00556">
    <property type="entry name" value="pantethn_trn"/>
    <property type="match status" value="1"/>
</dbReference>
<comment type="caution">
    <text evidence="9">The sequence shown here is derived from an EMBL/GenBank/DDBJ whole genome shotgun (WGS) entry which is preliminary data.</text>
</comment>
<dbReference type="OrthoDB" id="15433at2759"/>
<dbReference type="InterPro" id="IPR004568">
    <property type="entry name" value="Ppantetheine-prot_Trfase_dom"/>
</dbReference>
<proteinExistence type="inferred from homology"/>
<protein>
    <submittedName>
        <fullName evidence="9">Holo-[acyl-carrier-protein] synthase</fullName>
    </submittedName>
</protein>
<evidence type="ECO:0000256" key="4">
    <source>
        <dbReference type="ARBA" id="ARBA00022832"/>
    </source>
</evidence>
<evidence type="ECO:0000256" key="5">
    <source>
        <dbReference type="ARBA" id="ARBA00022842"/>
    </source>
</evidence>
<evidence type="ECO:0000313" key="10">
    <source>
        <dbReference type="Proteomes" id="UP000321518"/>
    </source>
</evidence>
<keyword evidence="2" id="KW-0808">Transferase</keyword>
<evidence type="ECO:0000313" key="9">
    <source>
        <dbReference type="EMBL" id="GEM09816.1"/>
    </source>
</evidence>
<keyword evidence="4" id="KW-0276">Fatty acid metabolism</keyword>
<keyword evidence="6" id="KW-0443">Lipid metabolism</keyword>
<keyword evidence="3" id="KW-0479">Metal-binding</keyword>
<dbReference type="HAMAP" id="MF_00101">
    <property type="entry name" value="AcpS"/>
    <property type="match status" value="1"/>
</dbReference>
<keyword evidence="5" id="KW-0460">Magnesium</keyword>
<sequence length="132" mass="14872">MILGVGVDVLHIPRLRSLLARRDPAALARRILSRAELDEWSGVKVDDRLSERYLALRWTAKEATYKALYPHVKARWADLLVQKDGSKPLVRLSEDFGPAPIALSDQHQLRLHLSVSHDADVMIAYVIAEVLS</sequence>
<dbReference type="GO" id="GO:0000287">
    <property type="term" value="F:magnesium ion binding"/>
    <property type="evidence" value="ECO:0007669"/>
    <property type="project" value="InterPro"/>
</dbReference>
<keyword evidence="1" id="KW-0444">Lipid biosynthesis</keyword>
<dbReference type="InterPro" id="IPR037143">
    <property type="entry name" value="4-PPantetheinyl_Trfase_dom_sf"/>
</dbReference>
<dbReference type="SUPFAM" id="SSF56214">
    <property type="entry name" value="4'-phosphopantetheinyl transferase"/>
    <property type="match status" value="1"/>
</dbReference>
<gene>
    <name evidence="9" type="ORF">Rt10032_c09g3833</name>
</gene>
<evidence type="ECO:0000256" key="6">
    <source>
        <dbReference type="ARBA" id="ARBA00023098"/>
    </source>
</evidence>
<evidence type="ECO:0000256" key="3">
    <source>
        <dbReference type="ARBA" id="ARBA00022723"/>
    </source>
</evidence>
<dbReference type="Pfam" id="PF01648">
    <property type="entry name" value="ACPS"/>
    <property type="match status" value="1"/>
</dbReference>
<name>A0A511KIT9_RHOTO</name>
<evidence type="ECO:0000256" key="2">
    <source>
        <dbReference type="ARBA" id="ARBA00022679"/>
    </source>
</evidence>
<dbReference type="GO" id="GO:0008897">
    <property type="term" value="F:holo-[acyl-carrier-protein] synthase activity"/>
    <property type="evidence" value="ECO:0007669"/>
    <property type="project" value="InterPro"/>
</dbReference>
<dbReference type="Proteomes" id="UP000321518">
    <property type="component" value="Unassembled WGS sequence"/>
</dbReference>
<evidence type="ECO:0000256" key="7">
    <source>
        <dbReference type="ARBA" id="ARBA00023160"/>
    </source>
</evidence>
<dbReference type="GO" id="GO:0006633">
    <property type="term" value="P:fatty acid biosynthetic process"/>
    <property type="evidence" value="ECO:0007669"/>
    <property type="project" value="UniProtKB-KW"/>
</dbReference>
<organism evidence="9 10">
    <name type="scientific">Rhodotorula toruloides</name>
    <name type="common">Yeast</name>
    <name type="synonym">Rhodosporidium toruloides</name>
    <dbReference type="NCBI Taxonomy" id="5286"/>
    <lineage>
        <taxon>Eukaryota</taxon>
        <taxon>Fungi</taxon>
        <taxon>Dikarya</taxon>
        <taxon>Basidiomycota</taxon>
        <taxon>Pucciniomycotina</taxon>
        <taxon>Microbotryomycetes</taxon>
        <taxon>Sporidiobolales</taxon>
        <taxon>Sporidiobolaceae</taxon>
        <taxon>Rhodotorula</taxon>
    </lineage>
</organism>
<reference evidence="9 10" key="1">
    <citation type="submission" date="2019-07" db="EMBL/GenBank/DDBJ databases">
        <title>Rhodotorula toruloides NBRC10032 genome sequencing.</title>
        <authorList>
            <person name="Shida Y."/>
            <person name="Takaku H."/>
            <person name="Ogasawara W."/>
            <person name="Mori K."/>
        </authorList>
    </citation>
    <scope>NUCLEOTIDE SEQUENCE [LARGE SCALE GENOMIC DNA]</scope>
    <source>
        <strain evidence="9 10">NBRC10032</strain>
    </source>
</reference>
<keyword evidence="7" id="KW-0275">Fatty acid biosynthesis</keyword>